<feature type="region of interest" description="Disordered" evidence="1">
    <location>
        <begin position="208"/>
        <end position="266"/>
    </location>
</feature>
<accession>A0A3N0Z450</accession>
<dbReference type="AlphaFoldDB" id="A0A3N0Z450"/>
<protein>
    <recommendedName>
        <fullName evidence="4">Retrotransposon gag domain-containing protein</fullName>
    </recommendedName>
</protein>
<dbReference type="Proteomes" id="UP000281406">
    <property type="component" value="Unassembled WGS sequence"/>
</dbReference>
<organism evidence="2 3">
    <name type="scientific">Anabarilius grahami</name>
    <name type="common">Kanglang fish</name>
    <name type="synonym">Barilius grahami</name>
    <dbReference type="NCBI Taxonomy" id="495550"/>
    <lineage>
        <taxon>Eukaryota</taxon>
        <taxon>Metazoa</taxon>
        <taxon>Chordata</taxon>
        <taxon>Craniata</taxon>
        <taxon>Vertebrata</taxon>
        <taxon>Euteleostomi</taxon>
        <taxon>Actinopterygii</taxon>
        <taxon>Neopterygii</taxon>
        <taxon>Teleostei</taxon>
        <taxon>Ostariophysi</taxon>
        <taxon>Cypriniformes</taxon>
        <taxon>Xenocyprididae</taxon>
        <taxon>Xenocypridinae</taxon>
        <taxon>Xenocypridinae incertae sedis</taxon>
        <taxon>Anabarilius</taxon>
    </lineage>
</organism>
<evidence type="ECO:0000313" key="2">
    <source>
        <dbReference type="EMBL" id="ROL53270.1"/>
    </source>
</evidence>
<keyword evidence="3" id="KW-1185">Reference proteome</keyword>
<name>A0A3N0Z450_ANAGA</name>
<reference evidence="2 3" key="1">
    <citation type="submission" date="2018-10" db="EMBL/GenBank/DDBJ databases">
        <title>Genome assembly for a Yunnan-Guizhou Plateau 3E fish, Anabarilius grahami (Regan), and its evolutionary and genetic applications.</title>
        <authorList>
            <person name="Jiang W."/>
        </authorList>
    </citation>
    <scope>NUCLEOTIDE SEQUENCE [LARGE SCALE GENOMIC DNA]</scope>
    <source>
        <strain evidence="2">AG-KIZ</strain>
        <tissue evidence="2">Muscle</tissue>
    </source>
</reference>
<sequence>MDPAWCLVSLRQGNCTLEAHIQKFLEFAHLSDLPDCALIDFFSHGLNEPLKDYLLTNGPRGSFVEFLDFALLTVGSSFTVGVMEDSDTMVNPVMAATPKNMHKMATATTSHAFADRPEQRHAFADRPEQRHGFADRPEQRYISADRPEQRHVFADRPESRYISRSVRKRRGLCSSMADPPLISARAAGISKHPPAVSLSSQPAASLSSPVAASLSSPPDASLSSPPDASLSSPPDASLSSPPDASLSSPPDASLSSPPDASLSSLPDASHLSSLVATHSRTVIRQEAKWEREGYGIGKGPRAGTRTRVARSALTLHVGVLPMRPSALTK</sequence>
<evidence type="ECO:0008006" key="4">
    <source>
        <dbReference type="Google" id="ProtNLM"/>
    </source>
</evidence>
<dbReference type="EMBL" id="RJVU01011782">
    <property type="protein sequence ID" value="ROL53270.1"/>
    <property type="molecule type" value="Genomic_DNA"/>
</dbReference>
<proteinExistence type="predicted"/>
<evidence type="ECO:0000256" key="1">
    <source>
        <dbReference type="SAM" id="MobiDB-lite"/>
    </source>
</evidence>
<gene>
    <name evidence="2" type="ORF">DPX16_20909</name>
</gene>
<evidence type="ECO:0000313" key="3">
    <source>
        <dbReference type="Proteomes" id="UP000281406"/>
    </source>
</evidence>
<feature type="region of interest" description="Disordered" evidence="1">
    <location>
        <begin position="124"/>
        <end position="156"/>
    </location>
</feature>
<comment type="caution">
    <text evidence="2">The sequence shown here is derived from an EMBL/GenBank/DDBJ whole genome shotgun (WGS) entry which is preliminary data.</text>
</comment>